<reference evidence="1" key="1">
    <citation type="submission" date="2019-02" db="EMBL/GenBank/DDBJ databases">
        <authorList>
            <person name="Gruber-Vodicka R. H."/>
            <person name="Seah K. B. B."/>
        </authorList>
    </citation>
    <scope>NUCLEOTIDE SEQUENCE</scope>
    <source>
        <strain evidence="1">BECK_S312</strain>
        <strain evidence="2">BECK_S426</strain>
    </source>
</reference>
<organism evidence="1">
    <name type="scientific">Candidatus Kentrum sp. LPFa</name>
    <dbReference type="NCBI Taxonomy" id="2126335"/>
    <lineage>
        <taxon>Bacteria</taxon>
        <taxon>Pseudomonadati</taxon>
        <taxon>Pseudomonadota</taxon>
        <taxon>Gammaproteobacteria</taxon>
        <taxon>Candidatus Kentrum</taxon>
    </lineage>
</organism>
<accession>A0A450X2X9</accession>
<evidence type="ECO:0000313" key="1">
    <source>
        <dbReference type="EMBL" id="VFK23593.1"/>
    </source>
</evidence>
<dbReference type="PROSITE" id="PS51257">
    <property type="entry name" value="PROKAR_LIPOPROTEIN"/>
    <property type="match status" value="1"/>
</dbReference>
<sequence>MPAMIRSGHARDFHCGSTTLGSYWAFSGCSTRQFPKTGKDMRNVDYSAARG</sequence>
<proteinExistence type="predicted"/>
<dbReference type="EMBL" id="CAADFP010000378">
    <property type="protein sequence ID" value="VFK35467.1"/>
    <property type="molecule type" value="Genomic_DNA"/>
</dbReference>
<dbReference type="EMBL" id="CAADFM010000384">
    <property type="protein sequence ID" value="VFK23593.1"/>
    <property type="molecule type" value="Genomic_DNA"/>
</dbReference>
<name>A0A450X2X9_9GAMM</name>
<dbReference type="AlphaFoldDB" id="A0A450X2X9"/>
<gene>
    <name evidence="1" type="ORF">BECKLPF1236A_GA0070988_103843</name>
    <name evidence="2" type="ORF">BECKLPF1236C_GA0070990_103783</name>
</gene>
<evidence type="ECO:0000313" key="2">
    <source>
        <dbReference type="EMBL" id="VFK35467.1"/>
    </source>
</evidence>
<protein>
    <submittedName>
        <fullName evidence="1">Uncharacterized protein</fullName>
    </submittedName>
</protein>